<keyword evidence="1" id="KW-0472">Membrane</keyword>
<evidence type="ECO:0000313" key="2">
    <source>
        <dbReference type="EMBL" id="OGK55546.1"/>
    </source>
</evidence>
<sequence>MENKHYDLKPILTYLTIIIISLIALQLIKSLDISYPITITTTTKSSELAVVGEGKLDIVPDIAYVDAGITVNAADSVQIAKDTINSTNNKIVESLKNLGIRKEDIKTSNYSIYPDYSYDNNVNKIRGYTGNATVSITVRDINQVPQVIEKATQAGANQVNGARFSIEKPENYREKVRDMAITNAKEQALKLAKNLGIRLGRITNIVESSPDNTYMPYAMKSLPMGGGGGGPAEMEPGTQTVTSTVTLYFEKK</sequence>
<dbReference type="Proteomes" id="UP000177418">
    <property type="component" value="Unassembled WGS sequence"/>
</dbReference>
<comment type="caution">
    <text evidence="2">The sequence shown here is derived from an EMBL/GenBank/DDBJ whole genome shotgun (WGS) entry which is preliminary data.</text>
</comment>
<dbReference type="EMBL" id="MGAV01000002">
    <property type="protein sequence ID" value="OGK55546.1"/>
    <property type="molecule type" value="Genomic_DNA"/>
</dbReference>
<name>A0A1F7JIZ0_9BACT</name>
<accession>A0A1F7JIZ0</accession>
<evidence type="ECO:0000313" key="3">
    <source>
        <dbReference type="Proteomes" id="UP000177418"/>
    </source>
</evidence>
<keyword evidence="1" id="KW-0812">Transmembrane</keyword>
<dbReference type="GO" id="GO:0006974">
    <property type="term" value="P:DNA damage response"/>
    <property type="evidence" value="ECO:0007669"/>
    <property type="project" value="TreeGrafter"/>
</dbReference>
<feature type="transmembrane region" description="Helical" evidence="1">
    <location>
        <begin position="12"/>
        <end position="28"/>
    </location>
</feature>
<reference evidence="2 3" key="1">
    <citation type="journal article" date="2016" name="Nat. Commun.">
        <title>Thousands of microbial genomes shed light on interconnected biogeochemical processes in an aquifer system.</title>
        <authorList>
            <person name="Anantharaman K."/>
            <person name="Brown C.T."/>
            <person name="Hug L.A."/>
            <person name="Sharon I."/>
            <person name="Castelle C.J."/>
            <person name="Probst A.J."/>
            <person name="Thomas B.C."/>
            <person name="Singh A."/>
            <person name="Wilkins M.J."/>
            <person name="Karaoz U."/>
            <person name="Brodie E.L."/>
            <person name="Williams K.H."/>
            <person name="Hubbard S.S."/>
            <person name="Banfield J.F."/>
        </authorList>
    </citation>
    <scope>NUCLEOTIDE SEQUENCE [LARGE SCALE GENOMIC DNA]</scope>
</reference>
<dbReference type="PANTHER" id="PTHR34387">
    <property type="entry name" value="SLR1258 PROTEIN"/>
    <property type="match status" value="1"/>
</dbReference>
<dbReference type="Pfam" id="PF04402">
    <property type="entry name" value="SIMPL"/>
    <property type="match status" value="1"/>
</dbReference>
<keyword evidence="1" id="KW-1133">Transmembrane helix</keyword>
<proteinExistence type="predicted"/>
<dbReference type="Gene3D" id="3.30.110.170">
    <property type="entry name" value="Protein of unknown function (DUF541), domain 1"/>
    <property type="match status" value="1"/>
</dbReference>
<dbReference type="PANTHER" id="PTHR34387:SF2">
    <property type="entry name" value="SLR1258 PROTEIN"/>
    <property type="match status" value="1"/>
</dbReference>
<evidence type="ECO:0008006" key="4">
    <source>
        <dbReference type="Google" id="ProtNLM"/>
    </source>
</evidence>
<dbReference type="InterPro" id="IPR007497">
    <property type="entry name" value="SIMPL/DUF541"/>
</dbReference>
<dbReference type="Gene3D" id="3.30.70.2970">
    <property type="entry name" value="Protein of unknown function (DUF541), domain 2"/>
    <property type="match status" value="1"/>
</dbReference>
<gene>
    <name evidence="2" type="ORF">A3H78_05280</name>
</gene>
<evidence type="ECO:0000256" key="1">
    <source>
        <dbReference type="SAM" id="Phobius"/>
    </source>
</evidence>
<dbReference type="InterPro" id="IPR052022">
    <property type="entry name" value="26kDa_periplasmic_antigen"/>
</dbReference>
<dbReference type="AlphaFoldDB" id="A0A1F7JIZ0"/>
<protein>
    <recommendedName>
        <fullName evidence="4">SIMPL domain-containing protein</fullName>
    </recommendedName>
</protein>
<organism evidence="2 3">
    <name type="scientific">Candidatus Roizmanbacteria bacterium RIFCSPLOWO2_02_FULL_36_11</name>
    <dbReference type="NCBI Taxonomy" id="1802071"/>
    <lineage>
        <taxon>Bacteria</taxon>
        <taxon>Candidatus Roizmaniibacteriota</taxon>
    </lineage>
</organism>